<dbReference type="Pfam" id="PF08688">
    <property type="entry name" value="ASD1"/>
    <property type="match status" value="1"/>
</dbReference>
<gene>
    <name evidence="13" type="primary">LOC103596544</name>
</gene>
<dbReference type="InterPro" id="IPR014799">
    <property type="entry name" value="ASD2_dom"/>
</dbReference>
<feature type="region of interest" description="Disordered" evidence="9">
    <location>
        <begin position="503"/>
        <end position="581"/>
    </location>
</feature>
<feature type="region of interest" description="Disordered" evidence="9">
    <location>
        <begin position="243"/>
        <end position="293"/>
    </location>
</feature>
<dbReference type="PANTHER" id="PTHR15012">
    <property type="entry name" value="APICAL PROTEIN/SHROOM-RELATED"/>
    <property type="match status" value="1"/>
</dbReference>
<evidence type="ECO:0000256" key="2">
    <source>
        <dbReference type="ARBA" id="ARBA00006469"/>
    </source>
</evidence>
<feature type="region of interest" description="Disordered" evidence="9">
    <location>
        <begin position="90"/>
        <end position="119"/>
    </location>
</feature>
<name>A0ABM0RCR7_GALVR</name>
<organism evidence="12 13">
    <name type="scientific">Galeopterus variegatus</name>
    <name type="common">Malayan flying lemur</name>
    <name type="synonym">Cynocephalus variegatus</name>
    <dbReference type="NCBI Taxonomy" id="482537"/>
    <lineage>
        <taxon>Eukaryota</taxon>
        <taxon>Metazoa</taxon>
        <taxon>Chordata</taxon>
        <taxon>Craniata</taxon>
        <taxon>Vertebrata</taxon>
        <taxon>Euteleostomi</taxon>
        <taxon>Mammalia</taxon>
        <taxon>Eutheria</taxon>
        <taxon>Euarchontoglires</taxon>
        <taxon>Dermoptera</taxon>
        <taxon>Cynocephalidae</taxon>
        <taxon>Galeopterus</taxon>
    </lineage>
</organism>
<feature type="region of interest" description="Disordered" evidence="9">
    <location>
        <begin position="189"/>
        <end position="212"/>
    </location>
</feature>
<keyword evidence="8" id="KW-0175">Coiled coil</keyword>
<evidence type="ECO:0000256" key="6">
    <source>
        <dbReference type="ARBA" id="ARBA00023212"/>
    </source>
</evidence>
<feature type="compositionally biased region" description="Polar residues" evidence="9">
    <location>
        <begin position="336"/>
        <end position="349"/>
    </location>
</feature>
<feature type="compositionally biased region" description="Basic and acidic residues" evidence="9">
    <location>
        <begin position="723"/>
        <end position="736"/>
    </location>
</feature>
<dbReference type="Pfam" id="PF08687">
    <property type="entry name" value="ASD2"/>
    <property type="match status" value="1"/>
</dbReference>
<sequence>MMQISQGTIGPPWHQSYHSSSSTSDLSNYDHAYLRRSPDHCSSQGSMESLEPSGGYPSCHLLSPAKSTSSIDQLSHFHNKRDSAYSSFSTSSSILEYPPPGISSREHSGSMDTTSARGGLLEGMRQADIRYVKTVYDTRRGVSAEYEVNSSALLLQGREARASADGQGYDKWYNVARGKGAPPPFWSQQCPSSLETATDSLPPKASAPLPPARSDSYAAFRHCERPSSWSILDQKRFCRPQVNSSGSLKSSFKEEQLHTVLEKSPENSPPVKPKHNYTQKAQPGQPLLPTGIYPVPSVEPHFAQVPQSSVSSNSTLYPALAKESGYTAPRGACNKMATSDENGNLNGSSRPGFAFYQPPEHDSLSPGERKPETTAKCVPYKVHFSSVPENEEDTSLRRHLTPSQGNSPHPSERKSTHNSNPCSNHHSLQYPQAQVWHVGEDKPSEPWEDVFQEDHNANLQRRMEREGLTQGVSSNFGKTKSAFSSLQNIPESLRRQGSLELRAQEGYLGGRPTCPVNTKMEDPGRKAVPDHRSHPDRPVSYPRPNGRSHASTAIHSSDLGYEEPPTPLHQQTSSLGRRRLSSGSTSALQGFQYGKLQCSVLEKVSKIEQREQGIQRPPSVGSFGCGHNYRPNRMVPTSNVSGNDLEETKANIRFSESVEPLGNGEQHFKNGEPTVEEVSWQPPGQQLRRGVNDGRGPPLRGSEPPRPDARLFRSQSTFQLFSEAEKEAAWPEDRPGTPESPLLDAPFSRAYRNSIKDAQSRVLGATSFRRRDLEPGAPMASRPWRPRPSSAHVALTSPEVPAQASASPHTPRERHSPGLAAACSLSSLRDPSLQPHREAALLPAAAAEPSWGPRDRSSSFAGSRLHGEWRRGDPQAPRELLGGAKSGPRGTQRVDRTPREPSSWGAVTGKSMSAEDLLERSDVLAVPVHVRSRSSPIADKKRQDVLLGKDNGFGLVNDPRYLAGPGSRSLSCSERGREEIPLFIHHPTPRWDGLGCKGVDGSSVPGDHPGVLDHQRQASRTPCPRPLPAGMPGHLTDTRAVQLTPLSSPLPSPVPSSYCSQVATDQQSGRDGQAGQQSLAPCTPAMTHRSNGHTLTHPPSPRGCEVNSSEHGVEEGMRKRASLPQWPPPPRAKWAQAVREDSLPEESLSPESANLKHYKNQQNPPSSCSTSDPDTPLRAPSTPGRISLRISESVLLASPPPRDDYEDEVFMKDLHPKATSSPTFEALPPPPPPPPPLSQETPVNSMDDFPPPPPQTADEAQLLDSEDYEEPRSSSSKFPKMTIARERDMPGAAHFVGSKILASRPQASIRGSEASPPSIMAVQPQLAGSFGKQPSPGQPPPIQTQSLIHDPVNGTQGIEKKVSSDPQKTSEDIRTEALAKEIVHQDKSLADILDPDSRMKTTMDLMEGLFPRDVNLLKENSIKRKAVQRTVSCSGYERNRSEDKEAVGMLVNCPAYYSVSAPKAELLNKIKDMPEEVNEEEEQADVNEKKAELIGSLSRKLETLQEAKGSLLMDIKLNNALGEEVEALISDLCKPNEFDKYRMFIGDLDKVVNLLLSLSGRLARVENVLSGLDEDASNEERSSLKEKRKILAGQHEDARELKENLDRREQVVLGILANYLSEEQLQDYQHFVKMKSTLLIEQRKLDDKIKLGQEQVKCLLESLPSDFMPKAGALVLPPDLASETTPVGGCTFSGVFPALTSPL</sequence>
<feature type="compositionally biased region" description="Basic and acidic residues" evidence="9">
    <location>
        <begin position="359"/>
        <end position="373"/>
    </location>
</feature>
<keyword evidence="5 7" id="KW-0009">Actin-binding</keyword>
<comment type="subcellular location">
    <subcellularLocation>
        <location evidence="1">Cytoplasm</location>
        <location evidence="1">Cytoskeleton</location>
    </subcellularLocation>
</comment>
<feature type="compositionally biased region" description="Low complexity" evidence="9">
    <location>
        <begin position="840"/>
        <end position="849"/>
    </location>
</feature>
<feature type="domain" description="ASD1" evidence="10">
    <location>
        <begin position="755"/>
        <end position="838"/>
    </location>
</feature>
<feature type="compositionally biased region" description="Pro residues" evidence="9">
    <location>
        <begin position="1227"/>
        <end position="1237"/>
    </location>
</feature>
<feature type="compositionally biased region" description="Basic and acidic residues" evidence="9">
    <location>
        <begin position="251"/>
        <end position="265"/>
    </location>
</feature>
<keyword evidence="3" id="KW-0963">Cytoplasm</keyword>
<feature type="compositionally biased region" description="Polar residues" evidence="9">
    <location>
        <begin position="189"/>
        <end position="199"/>
    </location>
</feature>
<feature type="compositionally biased region" description="Low complexity" evidence="9">
    <location>
        <begin position="1164"/>
        <end position="1176"/>
    </location>
</feature>
<feature type="region of interest" description="Disordered" evidence="9">
    <location>
        <begin position="1"/>
        <end position="55"/>
    </location>
</feature>
<evidence type="ECO:0000313" key="13">
    <source>
        <dbReference type="RefSeq" id="XP_008578408.1"/>
    </source>
</evidence>
<dbReference type="Gene3D" id="6.10.250.3120">
    <property type="match status" value="1"/>
</dbReference>
<dbReference type="PANTHER" id="PTHR15012:SF33">
    <property type="entry name" value="PROTEIN SHROOM3"/>
    <property type="match status" value="1"/>
</dbReference>
<evidence type="ECO:0000256" key="5">
    <source>
        <dbReference type="ARBA" id="ARBA00023203"/>
    </source>
</evidence>
<evidence type="ECO:0000259" key="10">
    <source>
        <dbReference type="PROSITE" id="PS51306"/>
    </source>
</evidence>
<feature type="compositionally biased region" description="Low complexity" evidence="9">
    <location>
        <begin position="16"/>
        <end position="27"/>
    </location>
</feature>
<evidence type="ECO:0000256" key="7">
    <source>
        <dbReference type="PROSITE-ProRule" id="PRU00637"/>
    </source>
</evidence>
<keyword evidence="6" id="KW-0206">Cytoskeleton</keyword>
<feature type="coiled-coil region" evidence="8">
    <location>
        <begin position="1463"/>
        <end position="1507"/>
    </location>
</feature>
<evidence type="ECO:0000256" key="1">
    <source>
        <dbReference type="ARBA" id="ARBA00004245"/>
    </source>
</evidence>
<feature type="compositionally biased region" description="Polar residues" evidence="9">
    <location>
        <begin position="1058"/>
        <end position="1080"/>
    </location>
</feature>
<evidence type="ECO:0000259" key="11">
    <source>
        <dbReference type="PROSITE" id="PS51307"/>
    </source>
</evidence>
<reference evidence="13" key="1">
    <citation type="submission" date="2025-08" db="UniProtKB">
        <authorList>
            <consortium name="RefSeq"/>
        </authorList>
    </citation>
    <scope>IDENTIFICATION</scope>
</reference>
<evidence type="ECO:0000256" key="9">
    <source>
        <dbReference type="SAM" id="MobiDB-lite"/>
    </source>
</evidence>
<feature type="compositionally biased region" description="Polar residues" evidence="9">
    <location>
        <begin position="417"/>
        <end position="432"/>
    </location>
</feature>
<evidence type="ECO:0000256" key="3">
    <source>
        <dbReference type="ARBA" id="ARBA00022490"/>
    </source>
</evidence>
<evidence type="ECO:0000256" key="4">
    <source>
        <dbReference type="ARBA" id="ARBA00022701"/>
    </source>
</evidence>
<dbReference type="InterPro" id="IPR027685">
    <property type="entry name" value="Shroom_fam"/>
</dbReference>
<dbReference type="InterPro" id="IPR014800">
    <property type="entry name" value="ASD1_dom"/>
</dbReference>
<keyword evidence="4" id="KW-0493">Microtubule</keyword>
<accession>A0ABM0RCR7</accession>
<feature type="domain" description="ASD2" evidence="11">
    <location>
        <begin position="1376"/>
        <end position="1664"/>
    </location>
</feature>
<dbReference type="GeneID" id="103596544"/>
<dbReference type="RefSeq" id="XP_008578408.1">
    <property type="nucleotide sequence ID" value="XM_008580186.1"/>
</dbReference>
<evidence type="ECO:0000256" key="8">
    <source>
        <dbReference type="SAM" id="Coils"/>
    </source>
</evidence>
<feature type="compositionally biased region" description="Basic and acidic residues" evidence="9">
    <location>
        <begin position="519"/>
        <end position="537"/>
    </location>
</feature>
<proteinExistence type="inferred from homology"/>
<comment type="similarity">
    <text evidence="2">Belongs to the shroom family.</text>
</comment>
<dbReference type="PROSITE" id="PS51307">
    <property type="entry name" value="ASD2"/>
    <property type="match status" value="1"/>
</dbReference>
<feature type="region of interest" description="Disordered" evidence="9">
    <location>
        <begin position="1048"/>
        <end position="1286"/>
    </location>
</feature>
<evidence type="ECO:0000313" key="12">
    <source>
        <dbReference type="Proteomes" id="UP000694923"/>
    </source>
</evidence>
<feature type="region of interest" description="Disordered" evidence="9">
    <location>
        <begin position="323"/>
        <end position="448"/>
    </location>
</feature>
<dbReference type="Proteomes" id="UP000694923">
    <property type="component" value="Unplaced"/>
</dbReference>
<keyword evidence="12" id="KW-1185">Reference proteome</keyword>
<dbReference type="PROSITE" id="PS51306">
    <property type="entry name" value="ASD1"/>
    <property type="match status" value="1"/>
</dbReference>
<protein>
    <submittedName>
        <fullName evidence="13">Protein Shroom3-like</fullName>
    </submittedName>
</protein>
<feature type="region of interest" description="Disordered" evidence="9">
    <location>
        <begin position="660"/>
        <end position="911"/>
    </location>
</feature>